<evidence type="ECO:0000256" key="3">
    <source>
        <dbReference type="ARBA" id="ARBA00022475"/>
    </source>
</evidence>
<evidence type="ECO:0000256" key="6">
    <source>
        <dbReference type="ARBA" id="ARBA00023136"/>
    </source>
</evidence>
<keyword evidence="6 7" id="KW-0472">Membrane</keyword>
<protein>
    <submittedName>
        <fullName evidence="8">EscT/YscT/HrcT family type III secretion system export apparatus protein</fullName>
    </submittedName>
</protein>
<proteinExistence type="inferred from homology"/>
<evidence type="ECO:0000256" key="2">
    <source>
        <dbReference type="ARBA" id="ARBA00009772"/>
    </source>
</evidence>
<evidence type="ECO:0000256" key="5">
    <source>
        <dbReference type="ARBA" id="ARBA00022989"/>
    </source>
</evidence>
<accession>A0A345CW18</accession>
<evidence type="ECO:0000313" key="9">
    <source>
        <dbReference type="Proteomes" id="UP000264980"/>
    </source>
</evidence>
<feature type="transmembrane region" description="Helical" evidence="7">
    <location>
        <begin position="215"/>
        <end position="233"/>
    </location>
</feature>
<dbReference type="AlphaFoldDB" id="A0A345CW18"/>
<dbReference type="PRINTS" id="PR00953">
    <property type="entry name" value="TYPE3IMRPROT"/>
</dbReference>
<dbReference type="InterPro" id="IPR006304">
    <property type="entry name" value="T3SS_SpaR/YscT"/>
</dbReference>
<keyword evidence="5 7" id="KW-1133">Transmembrane helix</keyword>
<feature type="transmembrane region" description="Helical" evidence="7">
    <location>
        <begin position="12"/>
        <end position="31"/>
    </location>
</feature>
<feature type="transmembrane region" description="Helical" evidence="7">
    <location>
        <begin position="43"/>
        <end position="60"/>
    </location>
</feature>
<dbReference type="NCBIfam" id="TIGR01401">
    <property type="entry name" value="fliR_like_III"/>
    <property type="match status" value="1"/>
</dbReference>
<feature type="transmembrane region" description="Helical" evidence="7">
    <location>
        <begin position="183"/>
        <end position="203"/>
    </location>
</feature>
<evidence type="ECO:0000256" key="1">
    <source>
        <dbReference type="ARBA" id="ARBA00004651"/>
    </source>
</evidence>
<dbReference type="Proteomes" id="UP000264980">
    <property type="component" value="Chromosome"/>
</dbReference>
<sequence>MLFVALYLHFQNNILIFVMGYARLAVVFYLLPALGERILSNLIIKNVVVSLVIIGLWPYLEPETMSEQGWLVIMVKESVVGLILAMTLSVPFWIATVVGEILDNQRAATISDSIDPVNGTQSSILSGFFSFAFSAIFFANNGMYLLMEALSQSYVVFPRGDDLIGFNWQEAGRLLDILMQTSILLAAPVLIVLMISEVMLGIFARYCPQLNPFSLSLAVKSCVAFIIFLFYGFQALSDKSLKMFSLSSFQHFFF</sequence>
<dbReference type="GO" id="GO:0006605">
    <property type="term" value="P:protein targeting"/>
    <property type="evidence" value="ECO:0007669"/>
    <property type="project" value="UniProtKB-UniRule"/>
</dbReference>
<comment type="similarity">
    <text evidence="2 7">Belongs to the FliR/MopE/SpaR family.</text>
</comment>
<dbReference type="PANTHER" id="PTHR30065">
    <property type="entry name" value="FLAGELLAR BIOSYNTHETIC PROTEIN FLIR"/>
    <property type="match status" value="1"/>
</dbReference>
<feature type="transmembrane region" description="Helical" evidence="7">
    <location>
        <begin position="123"/>
        <end position="147"/>
    </location>
</feature>
<evidence type="ECO:0000256" key="4">
    <source>
        <dbReference type="ARBA" id="ARBA00022692"/>
    </source>
</evidence>
<dbReference type="Pfam" id="PF01311">
    <property type="entry name" value="Bac_export_1"/>
    <property type="match status" value="1"/>
</dbReference>
<evidence type="ECO:0000313" key="8">
    <source>
        <dbReference type="EMBL" id="AXF77635.1"/>
    </source>
</evidence>
<evidence type="ECO:0000256" key="7">
    <source>
        <dbReference type="RuleBase" id="RU362072"/>
    </source>
</evidence>
<dbReference type="EMBL" id="CP013970">
    <property type="protein sequence ID" value="AXF77635.1"/>
    <property type="molecule type" value="Genomic_DNA"/>
</dbReference>
<dbReference type="InterPro" id="IPR002010">
    <property type="entry name" value="T3SS_IM_R"/>
</dbReference>
<comment type="subcellular location">
    <subcellularLocation>
        <location evidence="1 7">Cell membrane</location>
        <topology evidence="1 7">Multi-pass membrane protein</topology>
    </subcellularLocation>
</comment>
<dbReference type="PANTHER" id="PTHR30065:SF1">
    <property type="entry name" value="SURFACE PRESENTATION OF ANTIGENS PROTEIN SPAR"/>
    <property type="match status" value="1"/>
</dbReference>
<keyword evidence="4 7" id="KW-0812">Transmembrane</keyword>
<feature type="transmembrane region" description="Helical" evidence="7">
    <location>
        <begin position="80"/>
        <end position="102"/>
    </location>
</feature>
<dbReference type="GO" id="GO:0005886">
    <property type="term" value="C:plasma membrane"/>
    <property type="evidence" value="ECO:0007669"/>
    <property type="project" value="UniProtKB-SubCell"/>
</dbReference>
<dbReference type="RefSeq" id="WP_233479636.1">
    <property type="nucleotide sequence ID" value="NZ_CP013970.1"/>
</dbReference>
<keyword evidence="3 7" id="KW-1003">Cell membrane</keyword>
<reference evidence="8 9" key="1">
    <citation type="submission" date="2016-01" db="EMBL/GenBank/DDBJ databases">
        <authorList>
            <person name="Oliw E.H."/>
        </authorList>
    </citation>
    <scope>NUCLEOTIDE SEQUENCE [LARGE SCALE GENOMIC DNA]</scope>
    <source>
        <strain evidence="8 9">MDcuke</strain>
    </source>
</reference>
<name>A0A345CW18_9GAMM</name>
<organism evidence="8 9">
    <name type="scientific">Erwinia tracheiphila</name>
    <dbReference type="NCBI Taxonomy" id="65700"/>
    <lineage>
        <taxon>Bacteria</taxon>
        <taxon>Pseudomonadati</taxon>
        <taxon>Pseudomonadota</taxon>
        <taxon>Gammaproteobacteria</taxon>
        <taxon>Enterobacterales</taxon>
        <taxon>Erwiniaceae</taxon>
        <taxon>Erwinia</taxon>
    </lineage>
</organism>
<gene>
    <name evidence="8" type="ORF">AV903_18845</name>
</gene>